<dbReference type="PANTHER" id="PTHR43791">
    <property type="entry name" value="PERMEASE-RELATED"/>
    <property type="match status" value="1"/>
</dbReference>
<dbReference type="GO" id="GO:0022857">
    <property type="term" value="F:transmembrane transporter activity"/>
    <property type="evidence" value="ECO:0007669"/>
    <property type="project" value="InterPro"/>
</dbReference>
<dbReference type="OrthoDB" id="2250022at2759"/>
<dbReference type="FunFam" id="1.20.1250.20:FF:000057">
    <property type="entry name" value="MFS general substrate transporter"/>
    <property type="match status" value="1"/>
</dbReference>
<gene>
    <name evidence="9" type="ORF">MAPG_12113</name>
</gene>
<feature type="transmembrane region" description="Helical" evidence="7">
    <location>
        <begin position="145"/>
        <end position="163"/>
    </location>
</feature>
<proteinExistence type="predicted"/>
<keyword evidence="2" id="KW-0813">Transport</keyword>
<evidence type="ECO:0000256" key="2">
    <source>
        <dbReference type="ARBA" id="ARBA00022448"/>
    </source>
</evidence>
<feature type="transmembrane region" description="Helical" evidence="7">
    <location>
        <begin position="114"/>
        <end position="133"/>
    </location>
</feature>
<feature type="transmembrane region" description="Helical" evidence="7">
    <location>
        <begin position="175"/>
        <end position="197"/>
    </location>
</feature>
<dbReference type="VEuPathDB" id="FungiDB:MAPG_12113"/>
<evidence type="ECO:0000259" key="8">
    <source>
        <dbReference type="PROSITE" id="PS50850"/>
    </source>
</evidence>
<keyword evidence="5 7" id="KW-0472">Membrane</keyword>
<evidence type="ECO:0000256" key="6">
    <source>
        <dbReference type="SAM" id="MobiDB-lite"/>
    </source>
</evidence>
<dbReference type="Gene3D" id="1.20.1250.20">
    <property type="entry name" value="MFS general substrate transporter like domains"/>
    <property type="match status" value="1"/>
</dbReference>
<feature type="non-terminal residue" evidence="9">
    <location>
        <position position="226"/>
    </location>
</feature>
<feature type="domain" description="Major facilitator superfamily (MFS) profile" evidence="8">
    <location>
        <begin position="49"/>
        <end position="226"/>
    </location>
</feature>
<keyword evidence="4 7" id="KW-1133">Transmembrane helix</keyword>
<keyword evidence="3 7" id="KW-0812">Transmembrane</keyword>
<dbReference type="InterPro" id="IPR020846">
    <property type="entry name" value="MFS_dom"/>
</dbReference>
<evidence type="ECO:0000256" key="1">
    <source>
        <dbReference type="ARBA" id="ARBA00004141"/>
    </source>
</evidence>
<dbReference type="InterPro" id="IPR011701">
    <property type="entry name" value="MFS"/>
</dbReference>
<evidence type="ECO:0000256" key="4">
    <source>
        <dbReference type="ARBA" id="ARBA00022989"/>
    </source>
</evidence>
<dbReference type="AlphaFoldDB" id="A0A0H2UD49"/>
<dbReference type="PANTHER" id="PTHR43791:SF62">
    <property type="entry name" value="MAJOR FACILITATOR SUPERFAMILY (MFS) PROFILE DOMAIN-CONTAINING PROTEIN"/>
    <property type="match status" value="1"/>
</dbReference>
<dbReference type="GO" id="GO:0016020">
    <property type="term" value="C:membrane"/>
    <property type="evidence" value="ECO:0007669"/>
    <property type="project" value="UniProtKB-SubCell"/>
</dbReference>
<dbReference type="Pfam" id="PF07690">
    <property type="entry name" value="MFS_1"/>
    <property type="match status" value="1"/>
</dbReference>
<comment type="subcellular location">
    <subcellularLocation>
        <location evidence="1">Membrane</location>
        <topology evidence="1">Multi-pass membrane protein</topology>
    </subcellularLocation>
</comment>
<dbReference type="PROSITE" id="PS50850">
    <property type="entry name" value="MFS"/>
    <property type="match status" value="1"/>
</dbReference>
<dbReference type="EMBL" id="GL877136">
    <property type="protein sequence ID" value="KLU93176.1"/>
    <property type="molecule type" value="Genomic_DNA"/>
</dbReference>
<organism evidence="9">
    <name type="scientific">Magnaporthiopsis poae (strain ATCC 64411 / 73-15)</name>
    <name type="common">Kentucky bluegrass fungus</name>
    <name type="synonym">Magnaporthe poae</name>
    <dbReference type="NCBI Taxonomy" id="644358"/>
    <lineage>
        <taxon>Eukaryota</taxon>
        <taxon>Fungi</taxon>
        <taxon>Dikarya</taxon>
        <taxon>Ascomycota</taxon>
        <taxon>Pezizomycotina</taxon>
        <taxon>Sordariomycetes</taxon>
        <taxon>Sordariomycetidae</taxon>
        <taxon>Magnaporthales</taxon>
        <taxon>Magnaporthaceae</taxon>
        <taxon>Magnaporthiopsis</taxon>
    </lineage>
</organism>
<sequence>METASKSPSDEPKSSTEPAAVEAGQEAGIDAEKLAKLERSLVRKLDRNMLPILFLMYFMNYIDRNALPHARLDTLEEDLGLHGWDYNVSISVFFIGYLLMQIPSNMLITKVRPSRYLSGCMLAWASLSGVTAAVREGKGLATCRFFLGFVEAPFYPGALYLLSSFYTREELGVRIALMYMGQILSSGLAGLFAAGIFKTLHNTLGLSGWRWLFIIEASVTAAIALL</sequence>
<accession>A0A0H2UD49</accession>
<feature type="transmembrane region" description="Helical" evidence="7">
    <location>
        <begin position="209"/>
        <end position="225"/>
    </location>
</feature>
<reference evidence="9" key="2">
    <citation type="submission" date="2011-03" db="EMBL/GenBank/DDBJ databases">
        <title>Annotation of Magnaporthe poae ATCC 64411.</title>
        <authorList>
            <person name="Ma L.-J."/>
            <person name="Dead R."/>
            <person name="Young S.K."/>
            <person name="Zeng Q."/>
            <person name="Gargeya S."/>
            <person name="Fitzgerald M."/>
            <person name="Haas B."/>
            <person name="Abouelleil A."/>
            <person name="Alvarado L."/>
            <person name="Arachchi H.M."/>
            <person name="Berlin A."/>
            <person name="Brown A."/>
            <person name="Chapman S.B."/>
            <person name="Chen Z."/>
            <person name="Dunbar C."/>
            <person name="Freedman E."/>
            <person name="Gearin G."/>
            <person name="Gellesch M."/>
            <person name="Goldberg J."/>
            <person name="Griggs A."/>
            <person name="Gujja S."/>
            <person name="Heiman D."/>
            <person name="Howarth C."/>
            <person name="Larson L."/>
            <person name="Lui A."/>
            <person name="MacDonald P.J.P."/>
            <person name="Mehta T."/>
            <person name="Montmayeur A."/>
            <person name="Murphy C."/>
            <person name="Neiman D."/>
            <person name="Pearson M."/>
            <person name="Priest M."/>
            <person name="Roberts A."/>
            <person name="Saif S."/>
            <person name="Shea T."/>
            <person name="Shenoy N."/>
            <person name="Sisk P."/>
            <person name="Stolte C."/>
            <person name="Sykes S."/>
            <person name="Yandava C."/>
            <person name="Wortman J."/>
            <person name="Nusbaum C."/>
            <person name="Birren B."/>
        </authorList>
    </citation>
    <scope>NUCLEOTIDE SEQUENCE</scope>
    <source>
        <strain evidence="9">ATCC 64411</strain>
    </source>
</reference>
<feature type="transmembrane region" description="Helical" evidence="7">
    <location>
        <begin position="82"/>
        <end position="102"/>
    </location>
</feature>
<reference evidence="9" key="1">
    <citation type="submission" date="2010-05" db="EMBL/GenBank/DDBJ databases">
        <title>The Genome Sequence of Magnaporthe poae strain ATCC 64411.</title>
        <authorList>
            <consortium name="The Broad Institute Genome Sequencing Platform"/>
            <consortium name="Broad Institute Genome Sequencing Center for Infectious Disease"/>
            <person name="Ma L.-J."/>
            <person name="Dead R."/>
            <person name="Young S."/>
            <person name="Zeng Q."/>
            <person name="Koehrsen M."/>
            <person name="Alvarado L."/>
            <person name="Berlin A."/>
            <person name="Chapman S.B."/>
            <person name="Chen Z."/>
            <person name="Freedman E."/>
            <person name="Gellesch M."/>
            <person name="Goldberg J."/>
            <person name="Griggs A."/>
            <person name="Gujja S."/>
            <person name="Heilman E.R."/>
            <person name="Heiman D."/>
            <person name="Hepburn T."/>
            <person name="Howarth C."/>
            <person name="Jen D."/>
            <person name="Larson L."/>
            <person name="Mehta T."/>
            <person name="Neiman D."/>
            <person name="Pearson M."/>
            <person name="Roberts A."/>
            <person name="Saif S."/>
            <person name="Shea T."/>
            <person name="Shenoy N."/>
            <person name="Sisk P."/>
            <person name="Stolte C."/>
            <person name="Sykes S."/>
            <person name="Walk T."/>
            <person name="White J."/>
            <person name="Yandava C."/>
            <person name="Haas B."/>
            <person name="Nusbaum C."/>
            <person name="Birren B."/>
        </authorList>
    </citation>
    <scope>NUCLEOTIDE SEQUENCE</scope>
    <source>
        <strain evidence="9">ATCC 64411</strain>
    </source>
</reference>
<evidence type="ECO:0000256" key="5">
    <source>
        <dbReference type="ARBA" id="ARBA00023136"/>
    </source>
</evidence>
<evidence type="ECO:0000256" key="7">
    <source>
        <dbReference type="SAM" id="Phobius"/>
    </source>
</evidence>
<dbReference type="SUPFAM" id="SSF103473">
    <property type="entry name" value="MFS general substrate transporter"/>
    <property type="match status" value="1"/>
</dbReference>
<dbReference type="InterPro" id="IPR036259">
    <property type="entry name" value="MFS_trans_sf"/>
</dbReference>
<feature type="region of interest" description="Disordered" evidence="6">
    <location>
        <begin position="1"/>
        <end position="24"/>
    </location>
</feature>
<evidence type="ECO:0000256" key="3">
    <source>
        <dbReference type="ARBA" id="ARBA00022692"/>
    </source>
</evidence>
<evidence type="ECO:0000313" key="9">
    <source>
        <dbReference type="EMBL" id="KLU93176.1"/>
    </source>
</evidence>
<protein>
    <recommendedName>
        <fullName evidence="8">Major facilitator superfamily (MFS) profile domain-containing protein</fullName>
    </recommendedName>
</protein>
<name>A0A0H2UD49_MAGP6</name>